<evidence type="ECO:0000313" key="7">
    <source>
        <dbReference type="Proteomes" id="UP001165189"/>
    </source>
</evidence>
<dbReference type="InterPro" id="IPR027410">
    <property type="entry name" value="TCP-1-like_intermed_sf"/>
</dbReference>
<dbReference type="SUPFAM" id="SSF54849">
    <property type="entry name" value="GroEL-intermediate domain like"/>
    <property type="match status" value="1"/>
</dbReference>
<evidence type="ECO:0000256" key="3">
    <source>
        <dbReference type="ARBA" id="ARBA00022840"/>
    </source>
</evidence>
<evidence type="ECO:0000256" key="5">
    <source>
        <dbReference type="RuleBase" id="RU004187"/>
    </source>
</evidence>
<name>A0ABQ6KYQ8_ASPOZ</name>
<evidence type="ECO:0000256" key="1">
    <source>
        <dbReference type="ARBA" id="ARBA00008020"/>
    </source>
</evidence>
<dbReference type="InterPro" id="IPR002423">
    <property type="entry name" value="Cpn60/GroEL/TCP-1"/>
</dbReference>
<proteinExistence type="inferred from homology"/>
<dbReference type="SUPFAM" id="SSF52029">
    <property type="entry name" value="GroEL apical domain-like"/>
    <property type="match status" value="1"/>
</dbReference>
<dbReference type="InterPro" id="IPR017998">
    <property type="entry name" value="Chaperone_TCP-1"/>
</dbReference>
<dbReference type="SUPFAM" id="SSF48592">
    <property type="entry name" value="GroEL equatorial domain-like"/>
    <property type="match status" value="1"/>
</dbReference>
<dbReference type="Proteomes" id="UP001165189">
    <property type="component" value="Unassembled WGS sequence"/>
</dbReference>
<dbReference type="PANTHER" id="PTHR11353">
    <property type="entry name" value="CHAPERONIN"/>
    <property type="match status" value="1"/>
</dbReference>
<dbReference type="EMBL" id="BSYB01000030">
    <property type="protein sequence ID" value="GMG48863.1"/>
    <property type="molecule type" value="Genomic_DNA"/>
</dbReference>
<dbReference type="PROSITE" id="PS00995">
    <property type="entry name" value="TCP1_3"/>
    <property type="match status" value="1"/>
</dbReference>
<dbReference type="InterPro" id="IPR027409">
    <property type="entry name" value="GroEL-like_apical_dom_sf"/>
</dbReference>
<dbReference type="Gene3D" id="1.10.560.10">
    <property type="entry name" value="GroEL-like equatorial domain"/>
    <property type="match status" value="2"/>
</dbReference>
<reference evidence="6" key="1">
    <citation type="submission" date="2023-04" db="EMBL/GenBank/DDBJ databases">
        <title>Aspergillus oryzae var. brunneus NBRC 4377.</title>
        <authorList>
            <person name="Ichikawa N."/>
            <person name="Sato H."/>
            <person name="Tonouchi N."/>
        </authorList>
    </citation>
    <scope>NUCLEOTIDE SEQUENCE</scope>
    <source>
        <strain evidence="6">NBRC 4377</strain>
    </source>
</reference>
<evidence type="ECO:0000313" key="6">
    <source>
        <dbReference type="EMBL" id="GMG48863.1"/>
    </source>
</evidence>
<sequence length="493" mass="53742">MAFAGQAPTIIVLKEGTDASQGKGQIISNINACVAVQSTIKSTLGPYGGDLLLVDGNGKQTITNDGATLLDIVHPAARILTDIARSQDAEVGDGTTSVVVLAGEILKEVRELVEQGVSAQTIIKGLRRGSAMAVNKVKEIAVDMIEAAGSEEKKVETLRRLAATAMNSKLIKRNSDFFTKSKGSCVIGRQRILTVFTGGGLQDSLFVDGVAFKKTFSYAGFEQQPKYFKDPKIVCLNVELELKSEKDNAEVRVEQVSEYQAIVDAEWQIIYNKLEAIYKTGAKVVLSKLPIGDLATQYRQIGGERYNLFSECPAAKTCTLVLRGGAEQFIAEVERSLHDAIMIVKRALRNTTIVAGGGATEMELSSYMHGFADRNVPHKQQAVVKAFAKALEVIPRQLCDNAGFDATDILNRLRVEHRKGNVWAGVDFDNEGVRDNMVAFVWEPSLVKVNAIQAAVEAACLILSVDETISEYPPFLPHPLCLLLCLFNLYWLT</sequence>
<dbReference type="Gene3D" id="3.50.7.10">
    <property type="entry name" value="GroEL"/>
    <property type="match status" value="1"/>
</dbReference>
<keyword evidence="7" id="KW-1185">Reference proteome</keyword>
<dbReference type="InterPro" id="IPR002194">
    <property type="entry name" value="Chaperonin_TCP-1_CS"/>
</dbReference>
<keyword evidence="3 5" id="KW-0067">ATP-binding</keyword>
<dbReference type="Pfam" id="PF00118">
    <property type="entry name" value="Cpn60_TCP1"/>
    <property type="match status" value="2"/>
</dbReference>
<gene>
    <name evidence="6" type="ORF">Aory05_000751800</name>
</gene>
<protein>
    <submittedName>
        <fullName evidence="6">Unnamed protein product</fullName>
    </submittedName>
</protein>
<evidence type="ECO:0000256" key="2">
    <source>
        <dbReference type="ARBA" id="ARBA00022741"/>
    </source>
</evidence>
<evidence type="ECO:0000256" key="4">
    <source>
        <dbReference type="ARBA" id="ARBA00023186"/>
    </source>
</evidence>
<keyword evidence="2 5" id="KW-0547">Nucleotide-binding</keyword>
<dbReference type="InterPro" id="IPR027413">
    <property type="entry name" value="GROEL-like_equatorial_sf"/>
</dbReference>
<accession>A0ABQ6KYQ8</accession>
<comment type="similarity">
    <text evidence="1 5">Belongs to the TCP-1 chaperonin family.</text>
</comment>
<dbReference type="PRINTS" id="PR00304">
    <property type="entry name" value="TCOMPLEXTCP1"/>
</dbReference>
<organism evidence="6 7">
    <name type="scientific">Aspergillus oryzae var. brunneus</name>
    <dbReference type="NCBI Taxonomy" id="332754"/>
    <lineage>
        <taxon>Eukaryota</taxon>
        <taxon>Fungi</taxon>
        <taxon>Dikarya</taxon>
        <taxon>Ascomycota</taxon>
        <taxon>Pezizomycotina</taxon>
        <taxon>Eurotiomycetes</taxon>
        <taxon>Eurotiomycetidae</taxon>
        <taxon>Eurotiales</taxon>
        <taxon>Aspergillaceae</taxon>
        <taxon>Aspergillus</taxon>
        <taxon>Aspergillus subgen. Circumdati</taxon>
    </lineage>
</organism>
<keyword evidence="4 5" id="KW-0143">Chaperone</keyword>
<comment type="caution">
    <text evidence="6">The sequence shown here is derived from an EMBL/GenBank/DDBJ whole genome shotgun (WGS) entry which is preliminary data.</text>
</comment>